<dbReference type="Proteomes" id="UP000245880">
    <property type="component" value="Unassembled WGS sequence"/>
</dbReference>
<dbReference type="AlphaFoldDB" id="A0A316ARL5"/>
<dbReference type="PRINTS" id="PR01021">
    <property type="entry name" value="OMPADOMAIN"/>
</dbReference>
<keyword evidence="2 4" id="KW-0472">Membrane</keyword>
<comment type="caution">
    <text evidence="6">The sequence shown here is derived from an EMBL/GenBank/DDBJ whole genome shotgun (WGS) entry which is preliminary data.</text>
</comment>
<dbReference type="Pfam" id="PF00691">
    <property type="entry name" value="OmpA"/>
    <property type="match status" value="1"/>
</dbReference>
<dbReference type="InterPro" id="IPR050330">
    <property type="entry name" value="Bact_OuterMem_StrucFunc"/>
</dbReference>
<dbReference type="EMBL" id="QGDT01000001">
    <property type="protein sequence ID" value="PWJ60061.1"/>
    <property type="molecule type" value="Genomic_DNA"/>
</dbReference>
<sequence>MGCGQSVIAAVGPLEIAPTPLEKANRTPAEAPTADVEILAERQAYRGLFEALDLYFPSGGSTYIQTSDNEAFIRDAQDYLKHHPDKKLYLTGHTDNTGSPSYNVALSKKRAESVKRILVRHGLPPAQLVVEGRGQAEPKADNATVEGRTANRRCTVRIQ</sequence>
<keyword evidence="3" id="KW-0998">Cell outer membrane</keyword>
<evidence type="ECO:0000313" key="6">
    <source>
        <dbReference type="EMBL" id="PWJ60061.1"/>
    </source>
</evidence>
<name>A0A316ARL5_9BACT</name>
<dbReference type="Gene3D" id="3.30.1330.60">
    <property type="entry name" value="OmpA-like domain"/>
    <property type="match status" value="1"/>
</dbReference>
<dbReference type="InterPro" id="IPR006665">
    <property type="entry name" value="OmpA-like"/>
</dbReference>
<dbReference type="InterPro" id="IPR006664">
    <property type="entry name" value="OMP_bac"/>
</dbReference>
<proteinExistence type="predicted"/>
<comment type="subcellular location">
    <subcellularLocation>
        <location evidence="1">Cell outer membrane</location>
    </subcellularLocation>
</comment>
<protein>
    <submittedName>
        <fullName evidence="6">Outer membrane protein OmpA-like peptidoglycan-associated protein</fullName>
    </submittedName>
</protein>
<keyword evidence="7" id="KW-1185">Reference proteome</keyword>
<dbReference type="GO" id="GO:0009279">
    <property type="term" value="C:cell outer membrane"/>
    <property type="evidence" value="ECO:0007669"/>
    <property type="project" value="UniProtKB-SubCell"/>
</dbReference>
<evidence type="ECO:0000256" key="4">
    <source>
        <dbReference type="PROSITE-ProRule" id="PRU00473"/>
    </source>
</evidence>
<evidence type="ECO:0000259" key="5">
    <source>
        <dbReference type="PROSITE" id="PS51123"/>
    </source>
</evidence>
<dbReference type="SUPFAM" id="SSF103088">
    <property type="entry name" value="OmpA-like"/>
    <property type="match status" value="1"/>
</dbReference>
<evidence type="ECO:0000256" key="2">
    <source>
        <dbReference type="ARBA" id="ARBA00023136"/>
    </source>
</evidence>
<dbReference type="PRINTS" id="PR01023">
    <property type="entry name" value="NAFLGMOTY"/>
</dbReference>
<reference evidence="6 7" key="1">
    <citation type="submission" date="2018-03" db="EMBL/GenBank/DDBJ databases">
        <title>Genomic Encyclopedia of Archaeal and Bacterial Type Strains, Phase II (KMG-II): from individual species to whole genera.</title>
        <authorList>
            <person name="Goeker M."/>
        </authorList>
    </citation>
    <scope>NUCLEOTIDE SEQUENCE [LARGE SCALE GENOMIC DNA]</scope>
    <source>
        <strain evidence="6 7">DSM 100346</strain>
    </source>
</reference>
<organism evidence="6 7">
    <name type="scientific">Dyadobacter jejuensis</name>
    <dbReference type="NCBI Taxonomy" id="1082580"/>
    <lineage>
        <taxon>Bacteria</taxon>
        <taxon>Pseudomonadati</taxon>
        <taxon>Bacteroidota</taxon>
        <taxon>Cytophagia</taxon>
        <taxon>Cytophagales</taxon>
        <taxon>Spirosomataceae</taxon>
        <taxon>Dyadobacter</taxon>
    </lineage>
</organism>
<evidence type="ECO:0000256" key="3">
    <source>
        <dbReference type="ARBA" id="ARBA00023237"/>
    </source>
</evidence>
<dbReference type="PANTHER" id="PTHR30329:SF21">
    <property type="entry name" value="LIPOPROTEIN YIAD-RELATED"/>
    <property type="match status" value="1"/>
</dbReference>
<evidence type="ECO:0000313" key="7">
    <source>
        <dbReference type="Proteomes" id="UP000245880"/>
    </source>
</evidence>
<feature type="domain" description="OmpA-like" evidence="5">
    <location>
        <begin position="43"/>
        <end position="159"/>
    </location>
</feature>
<evidence type="ECO:0000256" key="1">
    <source>
        <dbReference type="ARBA" id="ARBA00004442"/>
    </source>
</evidence>
<gene>
    <name evidence="6" type="ORF">CLV98_101237</name>
</gene>
<dbReference type="InterPro" id="IPR036737">
    <property type="entry name" value="OmpA-like_sf"/>
</dbReference>
<dbReference type="PANTHER" id="PTHR30329">
    <property type="entry name" value="STATOR ELEMENT OF FLAGELLAR MOTOR COMPLEX"/>
    <property type="match status" value="1"/>
</dbReference>
<dbReference type="PROSITE" id="PS51123">
    <property type="entry name" value="OMPA_2"/>
    <property type="match status" value="1"/>
</dbReference>
<accession>A0A316ARL5</accession>
<dbReference type="CDD" id="cd07185">
    <property type="entry name" value="OmpA_C-like"/>
    <property type="match status" value="1"/>
</dbReference>